<proteinExistence type="predicted"/>
<dbReference type="Proteomes" id="UP000594262">
    <property type="component" value="Unplaced"/>
</dbReference>
<evidence type="ECO:0000313" key="2">
    <source>
        <dbReference type="Proteomes" id="UP000594262"/>
    </source>
</evidence>
<evidence type="ECO:0000313" key="1">
    <source>
        <dbReference type="EnsemblMetazoa" id="CLYHEMP021814.1"/>
    </source>
</evidence>
<keyword evidence="2" id="KW-1185">Reference proteome</keyword>
<protein>
    <submittedName>
        <fullName evidence="1">Uncharacterized protein</fullName>
    </submittedName>
</protein>
<reference evidence="1" key="1">
    <citation type="submission" date="2021-01" db="UniProtKB">
        <authorList>
            <consortium name="EnsemblMetazoa"/>
        </authorList>
    </citation>
    <scope>IDENTIFICATION</scope>
</reference>
<sequence length="168" mass="19379">VVGFLQSISCDEAVQNRFIEEKMTPEAIINADDNILKRHGLLADGDIIRLRVFCRSIDENARKVELRNTLNTSSSSQRQQESNKELKSKTVYFTWQNYDINSRKYCIVKSTKGGGPKKKKMPLKTTRGELLEMCKKMYWDKRVKKHFDDNSSFQLADHAGNVITNTLM</sequence>
<dbReference type="AlphaFoldDB" id="A0A7M5XET9"/>
<organism evidence="1 2">
    <name type="scientific">Clytia hemisphaerica</name>
    <dbReference type="NCBI Taxonomy" id="252671"/>
    <lineage>
        <taxon>Eukaryota</taxon>
        <taxon>Metazoa</taxon>
        <taxon>Cnidaria</taxon>
        <taxon>Hydrozoa</taxon>
        <taxon>Hydroidolina</taxon>
        <taxon>Leptothecata</taxon>
        <taxon>Obeliida</taxon>
        <taxon>Clytiidae</taxon>
        <taxon>Clytia</taxon>
    </lineage>
</organism>
<accession>A0A7M5XET9</accession>
<dbReference type="OrthoDB" id="73680at2759"/>
<name>A0A7M5XET9_9CNID</name>
<dbReference type="EnsemblMetazoa" id="CLYHEMT021814.1">
    <property type="protein sequence ID" value="CLYHEMP021814.1"/>
    <property type="gene ID" value="CLYHEMG021814"/>
</dbReference>